<dbReference type="Gene3D" id="1.10.150.20">
    <property type="entry name" value="5' to 3' exonuclease, C-terminal subdomain"/>
    <property type="match status" value="1"/>
</dbReference>
<feature type="domain" description="GIY-YIG" evidence="8">
    <location>
        <begin position="12"/>
        <end position="91"/>
    </location>
</feature>
<dbReference type="InterPro" id="IPR004791">
    <property type="entry name" value="UvrC"/>
</dbReference>
<evidence type="ECO:0000259" key="9">
    <source>
        <dbReference type="PROSITE" id="PS50165"/>
    </source>
</evidence>
<dbReference type="SUPFAM" id="SSF47781">
    <property type="entry name" value="RuvA domain 2-like"/>
    <property type="match status" value="1"/>
</dbReference>
<keyword evidence="5" id="KW-0234">DNA repair</keyword>
<dbReference type="PROSITE" id="PS50165">
    <property type="entry name" value="UVRC"/>
    <property type="match status" value="1"/>
</dbReference>
<proteinExistence type="inferred from homology"/>
<dbReference type="InterPro" id="IPR038476">
    <property type="entry name" value="UvrC_RNase_H_dom_sf"/>
</dbReference>
<sequence>MVARPPAGTIPELPGSYQFKDVHGRVIYVGKASNLRQRLSNYFQDPSQLHPRTAQMVATAETVEWMTVRNEVEALILEFSLIKQHHPRFNVRLRDDKSYPFLAVTTDEQWPRAVVMRGRTRKGTRYFGPYPHAYAIRDTLDLLLRTFPIRTCSPGKFNQHNKLGRPCLLFHIEKCSGPCVGEVSADAYAGLVKEFCDFLDGDTDEVVAKLQEEMNKAAAALEYEKAARLRDRLQSVAKAIEKQQIVGEKSEDIDLIGIAQDELEAAIQIFYVRKGRVVGRKGFILDKVEDLSQSGLIDRIIESLYGDEPVLGVPKMVLVPDLPIAMATYEEWLSFQRGSKVEIRIPQRGDKRELHKLVTRNAAEEFVRHRMKRSADHNARSRALTELQDLLGLPEAPLRIECYDMAHLQGTDYVGSMVVLEDGIPAKREYRRFKVKEVPGNDDYAAMEEVLTRRFTAYIEEREQPIETDELTQQQKPRSKKFVYPPQLLLVDGGKGQLAVAERVLKNLGLDHEIPVASLAKRFEEVFIPGQPDPVEVPRGSDALFMLQRIRDEAHRFANSFHRELRDKRMVSSALDGIPGLGEARKKKIVKSFGGVNAVKKASLEELQAQTWLPEDVAQAIFNKFHTP</sequence>
<evidence type="ECO:0000256" key="6">
    <source>
        <dbReference type="SAM" id="Coils"/>
    </source>
</evidence>
<feature type="domain" description="UvrC family homology region profile" evidence="9">
    <location>
        <begin position="255"/>
        <end position="505"/>
    </location>
</feature>
<dbReference type="GO" id="GO:0009381">
    <property type="term" value="F:excinuclease ABC activity"/>
    <property type="evidence" value="ECO:0007669"/>
    <property type="project" value="InterPro"/>
</dbReference>
<dbReference type="SUPFAM" id="SSF82771">
    <property type="entry name" value="GIY-YIG endonuclease"/>
    <property type="match status" value="1"/>
</dbReference>
<dbReference type="PANTHER" id="PTHR30562">
    <property type="entry name" value="UVRC/OXIDOREDUCTASE"/>
    <property type="match status" value="1"/>
</dbReference>
<evidence type="ECO:0000256" key="3">
    <source>
        <dbReference type="ARBA" id="ARBA00022769"/>
    </source>
</evidence>
<dbReference type="FunFam" id="3.40.1440.10:FF:000001">
    <property type="entry name" value="UvrABC system protein C"/>
    <property type="match status" value="1"/>
</dbReference>
<dbReference type="Pfam" id="PF22920">
    <property type="entry name" value="UvrC_RNaseH"/>
    <property type="match status" value="1"/>
</dbReference>
<dbReference type="Gene3D" id="3.30.420.340">
    <property type="entry name" value="UvrC, RNAse H endonuclease domain"/>
    <property type="match status" value="1"/>
</dbReference>
<keyword evidence="1" id="KW-0963">Cytoplasm</keyword>
<dbReference type="GO" id="GO:0006289">
    <property type="term" value="P:nucleotide-excision repair"/>
    <property type="evidence" value="ECO:0007669"/>
    <property type="project" value="InterPro"/>
</dbReference>
<feature type="coiled-coil region" evidence="6">
    <location>
        <begin position="207"/>
        <end position="243"/>
    </location>
</feature>
<dbReference type="InterPro" id="IPR035901">
    <property type="entry name" value="GIY-YIG_endonuc_sf"/>
</dbReference>
<dbReference type="PANTHER" id="PTHR30562:SF1">
    <property type="entry name" value="UVRABC SYSTEM PROTEIN C"/>
    <property type="match status" value="1"/>
</dbReference>
<evidence type="ECO:0000256" key="1">
    <source>
        <dbReference type="ARBA" id="ARBA00022490"/>
    </source>
</evidence>
<dbReference type="SMART" id="SM00465">
    <property type="entry name" value="GIYc"/>
    <property type="match status" value="1"/>
</dbReference>
<dbReference type="SUPFAM" id="SSF46600">
    <property type="entry name" value="C-terminal UvrC-binding domain of UvrB"/>
    <property type="match status" value="1"/>
</dbReference>
<keyword evidence="6" id="KW-0175">Coiled coil</keyword>
<dbReference type="GO" id="GO:0009380">
    <property type="term" value="C:excinuclease repair complex"/>
    <property type="evidence" value="ECO:0007669"/>
    <property type="project" value="InterPro"/>
</dbReference>
<evidence type="ECO:0000313" key="10">
    <source>
        <dbReference type="EMBL" id="KGA19990.1"/>
    </source>
</evidence>
<dbReference type="InterPro" id="IPR001162">
    <property type="entry name" value="UvrC_RNase_H_dom"/>
</dbReference>
<dbReference type="AlphaFoldDB" id="A0A094Q765"/>
<keyword evidence="4" id="KW-0267">Excision nuclease</keyword>
<comment type="caution">
    <text evidence="10">The sequence shown here is derived from an EMBL/GenBank/DDBJ whole genome shotgun (WGS) entry which is preliminary data.</text>
</comment>
<feature type="domain" description="UVR" evidence="7">
    <location>
        <begin position="204"/>
        <end position="239"/>
    </location>
</feature>
<dbReference type="NCBIfam" id="TIGR00194">
    <property type="entry name" value="uvrC"/>
    <property type="match status" value="1"/>
</dbReference>
<accession>A0A094Q765</accession>
<dbReference type="InterPro" id="IPR000305">
    <property type="entry name" value="GIY-YIG_endonuc"/>
</dbReference>
<dbReference type="HAMAP" id="MF_00203">
    <property type="entry name" value="UvrC"/>
    <property type="match status" value="1"/>
</dbReference>
<protein>
    <submittedName>
        <fullName evidence="10">UvrABC system protein C</fullName>
    </submittedName>
</protein>
<dbReference type="PROSITE" id="PS50164">
    <property type="entry name" value="GIY_YIG"/>
    <property type="match status" value="1"/>
</dbReference>
<dbReference type="InterPro" id="IPR050066">
    <property type="entry name" value="UvrABC_protein_C"/>
</dbReference>
<gene>
    <name evidence="10" type="ORF">GM51_5770</name>
</gene>
<keyword evidence="2" id="KW-0227">DNA damage</keyword>
<evidence type="ECO:0000256" key="5">
    <source>
        <dbReference type="ARBA" id="ARBA00023204"/>
    </source>
</evidence>
<dbReference type="PROSITE" id="PS50151">
    <property type="entry name" value="UVR"/>
    <property type="match status" value="1"/>
</dbReference>
<dbReference type="Pfam" id="PF01541">
    <property type="entry name" value="GIY-YIG"/>
    <property type="match status" value="1"/>
</dbReference>
<dbReference type="Gene3D" id="4.10.860.10">
    <property type="entry name" value="UVR domain"/>
    <property type="match status" value="1"/>
</dbReference>
<dbReference type="InterPro" id="IPR036876">
    <property type="entry name" value="UVR_dom_sf"/>
</dbReference>
<evidence type="ECO:0000259" key="8">
    <source>
        <dbReference type="PROSITE" id="PS50164"/>
    </source>
</evidence>
<organism evidence="10">
    <name type="scientific">freshwater metagenome</name>
    <dbReference type="NCBI Taxonomy" id="449393"/>
    <lineage>
        <taxon>unclassified sequences</taxon>
        <taxon>metagenomes</taxon>
        <taxon>ecological metagenomes</taxon>
    </lineage>
</organism>
<evidence type="ECO:0000256" key="2">
    <source>
        <dbReference type="ARBA" id="ARBA00022763"/>
    </source>
</evidence>
<dbReference type="InterPro" id="IPR047296">
    <property type="entry name" value="GIY-YIG_UvrC_Cho"/>
</dbReference>
<dbReference type="EMBL" id="JNSL01000025">
    <property type="protein sequence ID" value="KGA19990.1"/>
    <property type="molecule type" value="Genomic_DNA"/>
</dbReference>
<keyword evidence="3" id="KW-0228">DNA excision</keyword>
<dbReference type="NCBIfam" id="NF001824">
    <property type="entry name" value="PRK00558.1-5"/>
    <property type="match status" value="1"/>
</dbReference>
<evidence type="ECO:0000256" key="4">
    <source>
        <dbReference type="ARBA" id="ARBA00022881"/>
    </source>
</evidence>
<name>A0A094Q765_9ZZZZ</name>
<evidence type="ECO:0000259" key="7">
    <source>
        <dbReference type="PROSITE" id="PS50151"/>
    </source>
</evidence>
<dbReference type="Pfam" id="PF08459">
    <property type="entry name" value="UvrC_RNaseH_dom"/>
    <property type="match status" value="1"/>
</dbReference>
<dbReference type="Pfam" id="PF02151">
    <property type="entry name" value="UVR"/>
    <property type="match status" value="1"/>
</dbReference>
<dbReference type="InterPro" id="IPR001943">
    <property type="entry name" value="UVR_dom"/>
</dbReference>
<dbReference type="InterPro" id="IPR010994">
    <property type="entry name" value="RuvA_2-like"/>
</dbReference>
<dbReference type="CDD" id="cd10434">
    <property type="entry name" value="GIY-YIG_UvrC_Cho"/>
    <property type="match status" value="1"/>
</dbReference>
<reference evidence="10" key="1">
    <citation type="submission" date="2014-06" db="EMBL/GenBank/DDBJ databases">
        <title>Key roles for freshwater Actinobacteria revealed by deep metagenomic sequencing.</title>
        <authorList>
            <person name="Ghai R."/>
            <person name="Mizuno C.M."/>
            <person name="Picazo A."/>
            <person name="Camacho A."/>
            <person name="Rodriguez-Valera F."/>
        </authorList>
    </citation>
    <scope>NUCLEOTIDE SEQUENCE</scope>
</reference>
<dbReference type="Gene3D" id="3.40.1440.10">
    <property type="entry name" value="GIY-YIG endonuclease"/>
    <property type="match status" value="1"/>
</dbReference>